<dbReference type="EMBL" id="JARJCW010000006">
    <property type="protein sequence ID" value="KAJ7223548.1"/>
    <property type="molecule type" value="Genomic_DNA"/>
</dbReference>
<evidence type="ECO:0000313" key="1">
    <source>
        <dbReference type="EMBL" id="KAJ7223548.1"/>
    </source>
</evidence>
<gene>
    <name evidence="1" type="ORF">GGX14DRAFT_387860</name>
</gene>
<protein>
    <submittedName>
        <fullName evidence="1">Uncharacterized protein</fullName>
    </submittedName>
</protein>
<comment type="caution">
    <text evidence="1">The sequence shown here is derived from an EMBL/GenBank/DDBJ whole genome shotgun (WGS) entry which is preliminary data.</text>
</comment>
<reference evidence="1" key="1">
    <citation type="submission" date="2023-03" db="EMBL/GenBank/DDBJ databases">
        <title>Massive genome expansion in bonnet fungi (Mycena s.s.) driven by repeated elements and novel gene families across ecological guilds.</title>
        <authorList>
            <consortium name="Lawrence Berkeley National Laboratory"/>
            <person name="Harder C.B."/>
            <person name="Miyauchi S."/>
            <person name="Viragh M."/>
            <person name="Kuo A."/>
            <person name="Thoen E."/>
            <person name="Andreopoulos B."/>
            <person name="Lu D."/>
            <person name="Skrede I."/>
            <person name="Drula E."/>
            <person name="Henrissat B."/>
            <person name="Morin E."/>
            <person name="Kohler A."/>
            <person name="Barry K."/>
            <person name="LaButti K."/>
            <person name="Morin E."/>
            <person name="Salamov A."/>
            <person name="Lipzen A."/>
            <person name="Mereny Z."/>
            <person name="Hegedus B."/>
            <person name="Baldrian P."/>
            <person name="Stursova M."/>
            <person name="Weitz H."/>
            <person name="Taylor A."/>
            <person name="Grigoriev I.V."/>
            <person name="Nagy L.G."/>
            <person name="Martin F."/>
            <person name="Kauserud H."/>
        </authorList>
    </citation>
    <scope>NUCLEOTIDE SEQUENCE</scope>
    <source>
        <strain evidence="1">9144</strain>
    </source>
</reference>
<evidence type="ECO:0000313" key="2">
    <source>
        <dbReference type="Proteomes" id="UP001219525"/>
    </source>
</evidence>
<dbReference type="AlphaFoldDB" id="A0AAD6YMH9"/>
<organism evidence="1 2">
    <name type="scientific">Mycena pura</name>
    <dbReference type="NCBI Taxonomy" id="153505"/>
    <lineage>
        <taxon>Eukaryota</taxon>
        <taxon>Fungi</taxon>
        <taxon>Dikarya</taxon>
        <taxon>Basidiomycota</taxon>
        <taxon>Agaricomycotina</taxon>
        <taxon>Agaricomycetes</taxon>
        <taxon>Agaricomycetidae</taxon>
        <taxon>Agaricales</taxon>
        <taxon>Marasmiineae</taxon>
        <taxon>Mycenaceae</taxon>
        <taxon>Mycena</taxon>
    </lineage>
</organism>
<proteinExistence type="predicted"/>
<accession>A0AAD6YMH9</accession>
<keyword evidence="2" id="KW-1185">Reference proteome</keyword>
<name>A0AAD6YMH9_9AGAR</name>
<dbReference type="Proteomes" id="UP001219525">
    <property type="component" value="Unassembled WGS sequence"/>
</dbReference>
<sequence length="193" mass="21029">MSTFVALPRPGSVSAPSFDSTNLTSFLVIFSHLGTLAGLALDDLPPLILAYCTPDICNVLRYSPELACGAKSWDNAVSEMRPFYTSGDEFRSFSLDDLHDFCQQMNEAFACLTPILSAAFSTPMSDPPSVTADLTRLTWATEKLPTGLHSGILRGVSLSRFGVVALQPQLKTPKETDTVWGWELTAMRTMMSP</sequence>